<sequence length="68" mass="6737">PRGAGGTCDDERGGDITVASSSGAPTPPSVRALGRARPEGNRGSPQGAPSGDASSTDFNSRRALRAEA</sequence>
<reference evidence="2 3" key="1">
    <citation type="submission" date="2023-05" db="EMBL/GenBank/DDBJ databases">
        <title>B98-5 Cell Line De Novo Hybrid Assembly: An Optical Mapping Approach.</title>
        <authorList>
            <person name="Kananen K."/>
            <person name="Auerbach J.A."/>
            <person name="Kautto E."/>
            <person name="Blachly J.S."/>
        </authorList>
    </citation>
    <scope>NUCLEOTIDE SEQUENCE [LARGE SCALE GENOMIC DNA]</scope>
    <source>
        <strain evidence="2">B95-8</strain>
        <tissue evidence="2">Cell line</tissue>
    </source>
</reference>
<evidence type="ECO:0000313" key="2">
    <source>
        <dbReference type="EMBL" id="KAK2115270.1"/>
    </source>
</evidence>
<keyword evidence="3" id="KW-1185">Reference proteome</keyword>
<dbReference type="Proteomes" id="UP001266305">
    <property type="component" value="Unassembled WGS sequence"/>
</dbReference>
<feature type="non-terminal residue" evidence="2">
    <location>
        <position position="1"/>
    </location>
</feature>
<name>A0ABQ9W1E9_SAGOE</name>
<comment type="caution">
    <text evidence="2">The sequence shown here is derived from an EMBL/GenBank/DDBJ whole genome shotgun (WGS) entry which is preliminary data.</text>
</comment>
<accession>A0ABQ9W1E9</accession>
<proteinExistence type="predicted"/>
<organism evidence="2 3">
    <name type="scientific">Saguinus oedipus</name>
    <name type="common">Cotton-top tamarin</name>
    <name type="synonym">Oedipomidas oedipus</name>
    <dbReference type="NCBI Taxonomy" id="9490"/>
    <lineage>
        <taxon>Eukaryota</taxon>
        <taxon>Metazoa</taxon>
        <taxon>Chordata</taxon>
        <taxon>Craniata</taxon>
        <taxon>Vertebrata</taxon>
        <taxon>Euteleostomi</taxon>
        <taxon>Mammalia</taxon>
        <taxon>Eutheria</taxon>
        <taxon>Euarchontoglires</taxon>
        <taxon>Primates</taxon>
        <taxon>Haplorrhini</taxon>
        <taxon>Platyrrhini</taxon>
        <taxon>Cebidae</taxon>
        <taxon>Callitrichinae</taxon>
        <taxon>Saguinus</taxon>
    </lineage>
</organism>
<feature type="non-terminal residue" evidence="2">
    <location>
        <position position="68"/>
    </location>
</feature>
<feature type="region of interest" description="Disordered" evidence="1">
    <location>
        <begin position="1"/>
        <end position="68"/>
    </location>
</feature>
<evidence type="ECO:0000256" key="1">
    <source>
        <dbReference type="SAM" id="MobiDB-lite"/>
    </source>
</evidence>
<gene>
    <name evidence="2" type="ORF">P7K49_005896</name>
</gene>
<evidence type="ECO:0000313" key="3">
    <source>
        <dbReference type="Proteomes" id="UP001266305"/>
    </source>
</evidence>
<protein>
    <submittedName>
        <fullName evidence="2">Uncharacterized protein</fullName>
    </submittedName>
</protein>
<dbReference type="EMBL" id="JASSZA010000003">
    <property type="protein sequence ID" value="KAK2115270.1"/>
    <property type="molecule type" value="Genomic_DNA"/>
</dbReference>